<organism evidence="6 7">
    <name type="scientific">Phyllobacterium trifolii</name>
    <dbReference type="NCBI Taxonomy" id="300193"/>
    <lineage>
        <taxon>Bacteria</taxon>
        <taxon>Pseudomonadati</taxon>
        <taxon>Pseudomonadota</taxon>
        <taxon>Alphaproteobacteria</taxon>
        <taxon>Hyphomicrobiales</taxon>
        <taxon>Phyllobacteriaceae</taxon>
        <taxon>Phyllobacterium</taxon>
    </lineage>
</organism>
<feature type="transmembrane region" description="Helical" evidence="5">
    <location>
        <begin position="75"/>
        <end position="96"/>
    </location>
</feature>
<evidence type="ECO:0000256" key="5">
    <source>
        <dbReference type="SAM" id="Phobius"/>
    </source>
</evidence>
<evidence type="ECO:0000313" key="6">
    <source>
        <dbReference type="EMBL" id="MBB3147487.1"/>
    </source>
</evidence>
<comment type="caution">
    <text evidence="6">The sequence shown here is derived from an EMBL/GenBank/DDBJ whole genome shotgun (WGS) entry which is preliminary data.</text>
</comment>
<dbReference type="GO" id="GO:0032259">
    <property type="term" value="P:methylation"/>
    <property type="evidence" value="ECO:0007669"/>
    <property type="project" value="UniProtKB-KW"/>
</dbReference>
<evidence type="ECO:0000256" key="1">
    <source>
        <dbReference type="ARBA" id="ARBA00004127"/>
    </source>
</evidence>
<dbReference type="AlphaFoldDB" id="A0A839UAC7"/>
<protein>
    <submittedName>
        <fullName evidence="6">Protein-S-isoprenylcysteine O-methyltransferase Ste14</fullName>
    </submittedName>
</protein>
<gene>
    <name evidence="6" type="ORF">FHS21_003907</name>
</gene>
<evidence type="ECO:0000256" key="2">
    <source>
        <dbReference type="ARBA" id="ARBA00022692"/>
    </source>
</evidence>
<dbReference type="RefSeq" id="WP_183663646.1">
    <property type="nucleotide sequence ID" value="NZ_JACHXN010000012.1"/>
</dbReference>
<dbReference type="Proteomes" id="UP000554520">
    <property type="component" value="Unassembled WGS sequence"/>
</dbReference>
<keyword evidence="6" id="KW-0808">Transferase</keyword>
<keyword evidence="6" id="KW-0489">Methyltransferase</keyword>
<dbReference type="Pfam" id="PF04191">
    <property type="entry name" value="PEMT"/>
    <property type="match status" value="1"/>
</dbReference>
<comment type="subcellular location">
    <subcellularLocation>
        <location evidence="1">Endomembrane system</location>
        <topology evidence="1">Multi-pass membrane protein</topology>
    </subcellularLocation>
</comment>
<reference evidence="6 7" key="1">
    <citation type="submission" date="2020-08" db="EMBL/GenBank/DDBJ databases">
        <title>Genomic Encyclopedia of Type Strains, Phase III (KMG-III): the genomes of soil and plant-associated and newly described type strains.</title>
        <authorList>
            <person name="Whitman W."/>
        </authorList>
    </citation>
    <scope>NUCLEOTIDE SEQUENCE [LARGE SCALE GENOMIC DNA]</scope>
    <source>
        <strain evidence="6 7">CECT 7015</strain>
    </source>
</reference>
<dbReference type="GO" id="GO:0012505">
    <property type="term" value="C:endomembrane system"/>
    <property type="evidence" value="ECO:0007669"/>
    <property type="project" value="UniProtKB-SubCell"/>
</dbReference>
<dbReference type="InterPro" id="IPR052527">
    <property type="entry name" value="Metal_cation-efflux_comp"/>
</dbReference>
<sequence>MNLIVRTARSAILGLLALGAIIFGSAGTLDYWQGWAFIVVFTLSTNLIGVYLAIKDPALLERRLKAGPGAETRPLQKALITVAFAGAIALPAVSALDYRFGWSHVPTSVSVLGNALVALSLMIDLRVFRENSYGASTIEKMEDQKVISTGPYARVRHPMYVGVLVLVVGTPLALGSYWGLLFLLLNVPILMLRILDEEEMLQQELEGYSDYMEKVRYRLVPGLW</sequence>
<dbReference type="InterPro" id="IPR007318">
    <property type="entry name" value="Phopholipid_MeTrfase"/>
</dbReference>
<evidence type="ECO:0000256" key="4">
    <source>
        <dbReference type="ARBA" id="ARBA00023136"/>
    </source>
</evidence>
<name>A0A839UAC7_9HYPH</name>
<keyword evidence="2 5" id="KW-0812">Transmembrane</keyword>
<feature type="transmembrane region" description="Helical" evidence="5">
    <location>
        <begin position="35"/>
        <end position="54"/>
    </location>
</feature>
<evidence type="ECO:0000256" key="3">
    <source>
        <dbReference type="ARBA" id="ARBA00022989"/>
    </source>
</evidence>
<feature type="transmembrane region" description="Helical" evidence="5">
    <location>
        <begin position="102"/>
        <end position="123"/>
    </location>
</feature>
<keyword evidence="7" id="KW-1185">Reference proteome</keyword>
<accession>A0A839UAC7</accession>
<feature type="transmembrane region" description="Helical" evidence="5">
    <location>
        <begin position="12"/>
        <end position="29"/>
    </location>
</feature>
<keyword evidence="4 5" id="KW-0472">Membrane</keyword>
<dbReference type="Gene3D" id="1.20.120.1630">
    <property type="match status" value="1"/>
</dbReference>
<feature type="transmembrane region" description="Helical" evidence="5">
    <location>
        <begin position="160"/>
        <end position="185"/>
    </location>
</feature>
<dbReference type="GO" id="GO:0008168">
    <property type="term" value="F:methyltransferase activity"/>
    <property type="evidence" value="ECO:0007669"/>
    <property type="project" value="UniProtKB-KW"/>
</dbReference>
<dbReference type="EMBL" id="JACHXN010000012">
    <property type="protein sequence ID" value="MBB3147487.1"/>
    <property type="molecule type" value="Genomic_DNA"/>
</dbReference>
<proteinExistence type="predicted"/>
<evidence type="ECO:0000313" key="7">
    <source>
        <dbReference type="Proteomes" id="UP000554520"/>
    </source>
</evidence>
<dbReference type="PANTHER" id="PTHR43847:SF1">
    <property type="entry name" value="BLL3993 PROTEIN"/>
    <property type="match status" value="1"/>
</dbReference>
<dbReference type="PANTHER" id="PTHR43847">
    <property type="entry name" value="BLL3993 PROTEIN"/>
    <property type="match status" value="1"/>
</dbReference>
<keyword evidence="3 5" id="KW-1133">Transmembrane helix</keyword>